<proteinExistence type="predicted"/>
<dbReference type="Proteomes" id="UP000293912">
    <property type="component" value="Chromosome"/>
</dbReference>
<dbReference type="PANTHER" id="PTHR36121">
    <property type="entry name" value="PROTEIN SXY"/>
    <property type="match status" value="1"/>
</dbReference>
<dbReference type="InterPro" id="IPR047525">
    <property type="entry name" value="TfoX-like"/>
</dbReference>
<dbReference type="Gene3D" id="1.10.150.20">
    <property type="entry name" value="5' to 3' exonuclease, C-terminal subdomain"/>
    <property type="match status" value="1"/>
</dbReference>
<accession>A0A4P6WVM9</accession>
<dbReference type="KEGG" id="hpse:HPF_00715"/>
<sequence length="89" mass="9620">MPTPHDLPGLGPKSMDMLAAAGIHGRADLEALGSVRAYLRVKAAGQNASLNLLWAMEGALTGQDWRKVARAERTRLLLELDATQEAMRP</sequence>
<reference evidence="2 3" key="1">
    <citation type="submission" date="2019-03" db="EMBL/GenBank/DDBJ databases">
        <authorList>
            <person name="Sebastian G."/>
            <person name="Baumann P."/>
            <person name="Ruckert C."/>
            <person name="Kalinowski J."/>
            <person name="Nebel B."/>
            <person name="Takors R."/>
            <person name="Blombach B."/>
        </authorList>
    </citation>
    <scope>NUCLEOTIDE SEQUENCE [LARGE SCALE GENOMIC DNA]</scope>
    <source>
        <strain evidence="2 3">DSM 1084</strain>
    </source>
</reference>
<evidence type="ECO:0000259" key="1">
    <source>
        <dbReference type="Pfam" id="PF04994"/>
    </source>
</evidence>
<organism evidence="2 3">
    <name type="scientific">Hydrogenophaga pseudoflava</name>
    <name type="common">Pseudomonas carboxydoflava</name>
    <dbReference type="NCBI Taxonomy" id="47421"/>
    <lineage>
        <taxon>Bacteria</taxon>
        <taxon>Pseudomonadati</taxon>
        <taxon>Pseudomonadota</taxon>
        <taxon>Betaproteobacteria</taxon>
        <taxon>Burkholderiales</taxon>
        <taxon>Comamonadaceae</taxon>
        <taxon>Hydrogenophaga</taxon>
    </lineage>
</organism>
<keyword evidence="3" id="KW-1185">Reference proteome</keyword>
<evidence type="ECO:0000313" key="2">
    <source>
        <dbReference type="EMBL" id="QBM26178.1"/>
    </source>
</evidence>
<dbReference type="AlphaFoldDB" id="A0A4P6WVM9"/>
<dbReference type="Pfam" id="PF04994">
    <property type="entry name" value="TfoX_C"/>
    <property type="match status" value="1"/>
</dbReference>
<dbReference type="EMBL" id="CP037867">
    <property type="protein sequence ID" value="QBM26178.1"/>
    <property type="molecule type" value="Genomic_DNA"/>
</dbReference>
<protein>
    <recommendedName>
        <fullName evidence="1">TfoX C-terminal domain-containing protein</fullName>
    </recommendedName>
</protein>
<dbReference type="PANTHER" id="PTHR36121:SF1">
    <property type="entry name" value="PROTEIN SXY"/>
    <property type="match status" value="1"/>
</dbReference>
<name>A0A4P6WVM9_HYDPS</name>
<gene>
    <name evidence="2" type="ORF">HPF_00715</name>
</gene>
<dbReference type="InterPro" id="IPR007077">
    <property type="entry name" value="TfoX_C"/>
</dbReference>
<evidence type="ECO:0000313" key="3">
    <source>
        <dbReference type="Proteomes" id="UP000293912"/>
    </source>
</evidence>
<dbReference type="RefSeq" id="WP_133155449.1">
    <property type="nucleotide sequence ID" value="NZ_CP037867.1"/>
</dbReference>
<feature type="domain" description="TfoX C-terminal" evidence="1">
    <location>
        <begin position="6"/>
        <end position="79"/>
    </location>
</feature>